<proteinExistence type="predicted"/>
<sequence>MMMMNYEKSERMQNLYDLVDERGLQPVLDLMYHQIDMLGGSNDKMKTFMTNDIESLISYSNSKKCVSNLEQKIKEFSIVSVILNKYRDDIIKIAKKQETLNSDEFYNEVFLMINEMSKEEHHVLKNIYNKMNEVLEKHKKCNFKSVQKLDGEKQMCLFKTSQLMEDIKENLYNKDIAIRECDVENYDIHVEYILKKYSYMLPMFLNALVYDRRIQDCKISNA</sequence>
<name>A0A6C0J4D5_9ZZZZ</name>
<reference evidence="1" key="1">
    <citation type="journal article" date="2020" name="Nature">
        <title>Giant virus diversity and host interactions through global metagenomics.</title>
        <authorList>
            <person name="Schulz F."/>
            <person name="Roux S."/>
            <person name="Paez-Espino D."/>
            <person name="Jungbluth S."/>
            <person name="Walsh D.A."/>
            <person name="Denef V.J."/>
            <person name="McMahon K.D."/>
            <person name="Konstantinidis K.T."/>
            <person name="Eloe-Fadrosh E.A."/>
            <person name="Kyrpides N.C."/>
            <person name="Woyke T."/>
        </authorList>
    </citation>
    <scope>NUCLEOTIDE SEQUENCE</scope>
    <source>
        <strain evidence="1">GVMAG-M-3300025727-45</strain>
    </source>
</reference>
<dbReference type="AlphaFoldDB" id="A0A6C0J4D5"/>
<protein>
    <submittedName>
        <fullName evidence="1">Uncharacterized protein</fullName>
    </submittedName>
</protein>
<evidence type="ECO:0000313" key="1">
    <source>
        <dbReference type="EMBL" id="QHT99640.1"/>
    </source>
</evidence>
<dbReference type="EMBL" id="MN740311">
    <property type="protein sequence ID" value="QHT99640.1"/>
    <property type="molecule type" value="Genomic_DNA"/>
</dbReference>
<accession>A0A6C0J4D5</accession>
<organism evidence="1">
    <name type="scientific">viral metagenome</name>
    <dbReference type="NCBI Taxonomy" id="1070528"/>
    <lineage>
        <taxon>unclassified sequences</taxon>
        <taxon>metagenomes</taxon>
        <taxon>organismal metagenomes</taxon>
    </lineage>
</organism>